<evidence type="ECO:0000313" key="3">
    <source>
        <dbReference type="EMBL" id="USQ89495.1"/>
    </source>
</evidence>
<feature type="region of interest" description="Disordered" evidence="1">
    <location>
        <begin position="1"/>
        <end position="77"/>
    </location>
</feature>
<keyword evidence="2" id="KW-1133">Transmembrane helix</keyword>
<name>A0ABY4ZLU1_9ACTN</name>
<dbReference type="RefSeq" id="WP_252556299.1">
    <property type="nucleotide sequence ID" value="NZ_CP099468.1"/>
</dbReference>
<feature type="compositionally biased region" description="Low complexity" evidence="1">
    <location>
        <begin position="345"/>
        <end position="358"/>
    </location>
</feature>
<dbReference type="EMBL" id="CP099468">
    <property type="protein sequence ID" value="USQ89495.1"/>
    <property type="molecule type" value="Genomic_DNA"/>
</dbReference>
<evidence type="ECO:0000256" key="2">
    <source>
        <dbReference type="SAM" id="Phobius"/>
    </source>
</evidence>
<gene>
    <name evidence="3" type="ORF">NFX46_10245</name>
</gene>
<dbReference type="Proteomes" id="UP001056374">
    <property type="component" value="Chromosome"/>
</dbReference>
<sequence length="381" mass="40611">MGRRLLVVGRSSEDSGNDGSSISDEELRAFLEGSERGPADAAPKEPSARARMVTERLRQQDARGEAPQPWRAGPDRAAGRRRKVWPFLGVALALCALAVSLKPSLLPGDPFGSEQPKDVRVSPLPAETAAPTAAPGRAPEEVPTLDRPFAGSPALGWGDGEAGIVPPAAKAVGSVSKERVGQALRLTKKLLVGANLDPATLRGERPEAALAVLDPGQPHLLDDLNGSLRSPDEDHDPLSLFSRFDPDEVRLVGDVVKTRGHMTFTRGEYAGVAVHADYTFVYPVSRADGSTEVTRTIVRRVLHVELPDPAKYDVAAGRLTLVEYNGDIGNDACDVHDGFLHPVFPSTASTGPSPTGPTEDPYDRSRSFEESLSDCGTVSRI</sequence>
<keyword evidence="2" id="KW-0812">Transmembrane</keyword>
<organism evidence="3 4">
    <name type="scientific">Streptomyces phaeoluteigriseus</name>
    <dbReference type="NCBI Taxonomy" id="114686"/>
    <lineage>
        <taxon>Bacteria</taxon>
        <taxon>Bacillati</taxon>
        <taxon>Actinomycetota</taxon>
        <taxon>Actinomycetes</taxon>
        <taxon>Kitasatosporales</taxon>
        <taxon>Streptomycetaceae</taxon>
        <taxon>Streptomyces</taxon>
        <taxon>Streptomyces aurantiacus group</taxon>
    </lineage>
</organism>
<evidence type="ECO:0000313" key="4">
    <source>
        <dbReference type="Proteomes" id="UP001056374"/>
    </source>
</evidence>
<keyword evidence="2" id="KW-0472">Membrane</keyword>
<feature type="region of interest" description="Disordered" evidence="1">
    <location>
        <begin position="344"/>
        <end position="381"/>
    </location>
</feature>
<evidence type="ECO:0000256" key="1">
    <source>
        <dbReference type="SAM" id="MobiDB-lite"/>
    </source>
</evidence>
<accession>A0ABY4ZLU1</accession>
<feature type="compositionally biased region" description="Low complexity" evidence="1">
    <location>
        <begin position="123"/>
        <end position="137"/>
    </location>
</feature>
<proteinExistence type="predicted"/>
<feature type="region of interest" description="Disordered" evidence="1">
    <location>
        <begin position="112"/>
        <end position="142"/>
    </location>
</feature>
<feature type="compositionally biased region" description="Basic and acidic residues" evidence="1">
    <location>
        <begin position="25"/>
        <end position="64"/>
    </location>
</feature>
<reference evidence="3" key="1">
    <citation type="submission" date="2022-06" db="EMBL/GenBank/DDBJ databases">
        <title>Complete genome sequence of soil microorganisms Streptomyces sp. Qhu-M197 isolated from Alpine meadows habitats on the Tibetan Plateau.</title>
        <authorList>
            <person name="Zhang B."/>
            <person name="Xiang X."/>
            <person name="Fan J."/>
        </authorList>
    </citation>
    <scope>NUCLEOTIDE SEQUENCE</scope>
    <source>
        <strain evidence="3">Qhu-M197</strain>
    </source>
</reference>
<protein>
    <submittedName>
        <fullName evidence="3">Uncharacterized protein</fullName>
    </submittedName>
</protein>
<feature type="transmembrane region" description="Helical" evidence="2">
    <location>
        <begin position="84"/>
        <end position="101"/>
    </location>
</feature>
<keyword evidence="4" id="KW-1185">Reference proteome</keyword>